<dbReference type="Pfam" id="PF00211">
    <property type="entry name" value="Guanylate_cyc"/>
    <property type="match status" value="1"/>
</dbReference>
<sequence length="215" mass="25026">MNFVVLPYPSYSPDLAPSDFYLFPKLKEHLRGNHYKRDEDVEAAEGRKTDSLLYQMVPRSVAEKMKMKKDVDAEYFKSVTILLSEIMGFNKICYKMCTDYPANDILILLNKIFTAIDGHLENHDVYKVETINDCYMVASGTRPSEIRKQIAQIYGEGAMSKSRAYQWCTWFGEGRTSLDNEPKSGRPKTWTDEENKTLVDELIKCERRMKIRETF</sequence>
<name>A0AAV4EXP8_9GAST</name>
<reference evidence="8 9" key="1">
    <citation type="journal article" date="2021" name="Elife">
        <title>Chloroplast acquisition without the gene transfer in kleptoplastic sea slugs, Plakobranchus ocellatus.</title>
        <authorList>
            <person name="Maeda T."/>
            <person name="Takahashi S."/>
            <person name="Yoshida T."/>
            <person name="Shimamura S."/>
            <person name="Takaki Y."/>
            <person name="Nagai Y."/>
            <person name="Toyoda A."/>
            <person name="Suzuki Y."/>
            <person name="Arimoto A."/>
            <person name="Ishii H."/>
            <person name="Satoh N."/>
            <person name="Nishiyama T."/>
            <person name="Hasebe M."/>
            <person name="Maruyama T."/>
            <person name="Minagawa J."/>
            <person name="Obokata J."/>
            <person name="Shigenobu S."/>
        </authorList>
    </citation>
    <scope>NUCLEOTIDE SEQUENCE [LARGE SCALE GENOMIC DNA]</scope>
</reference>
<dbReference type="GO" id="GO:0000166">
    <property type="term" value="F:nucleotide binding"/>
    <property type="evidence" value="ECO:0007669"/>
    <property type="project" value="UniProtKB-KW"/>
</dbReference>
<dbReference type="AlphaFoldDB" id="A0AAV4EXP8"/>
<evidence type="ECO:0000256" key="6">
    <source>
        <dbReference type="ARBA" id="ARBA00023239"/>
    </source>
</evidence>
<dbReference type="GO" id="GO:0007168">
    <property type="term" value="P:receptor guanylyl cyclase signaling pathway"/>
    <property type="evidence" value="ECO:0007669"/>
    <property type="project" value="TreeGrafter"/>
</dbReference>
<evidence type="ECO:0000256" key="5">
    <source>
        <dbReference type="ARBA" id="ARBA00023136"/>
    </source>
</evidence>
<keyword evidence="6" id="KW-0456">Lyase</keyword>
<protein>
    <submittedName>
        <fullName evidence="8">Guanylate cyclase</fullName>
    </submittedName>
</protein>
<keyword evidence="4" id="KW-1133">Transmembrane helix</keyword>
<dbReference type="InterPro" id="IPR001054">
    <property type="entry name" value="A/G_cyclase"/>
</dbReference>
<dbReference type="Gene3D" id="3.30.420.10">
    <property type="entry name" value="Ribonuclease H-like superfamily/Ribonuclease H"/>
    <property type="match status" value="1"/>
</dbReference>
<feature type="domain" description="Guanylate cyclase" evidence="7">
    <location>
        <begin position="80"/>
        <end position="141"/>
    </location>
</feature>
<evidence type="ECO:0000259" key="7">
    <source>
        <dbReference type="PROSITE" id="PS50125"/>
    </source>
</evidence>
<keyword evidence="2" id="KW-0812">Transmembrane</keyword>
<dbReference type="InterPro" id="IPR036397">
    <property type="entry name" value="RNaseH_sf"/>
</dbReference>
<dbReference type="EMBL" id="BMAT01011006">
    <property type="protein sequence ID" value="GFR64926.1"/>
    <property type="molecule type" value="Genomic_DNA"/>
</dbReference>
<dbReference type="GO" id="GO:0004383">
    <property type="term" value="F:guanylate cyclase activity"/>
    <property type="evidence" value="ECO:0007669"/>
    <property type="project" value="TreeGrafter"/>
</dbReference>
<dbReference type="InterPro" id="IPR029787">
    <property type="entry name" value="Nucleotide_cyclase"/>
</dbReference>
<comment type="subcellular location">
    <subcellularLocation>
        <location evidence="1">Membrane</location>
    </subcellularLocation>
</comment>
<evidence type="ECO:0000256" key="4">
    <source>
        <dbReference type="ARBA" id="ARBA00022989"/>
    </source>
</evidence>
<organism evidence="8 9">
    <name type="scientific">Elysia marginata</name>
    <dbReference type="NCBI Taxonomy" id="1093978"/>
    <lineage>
        <taxon>Eukaryota</taxon>
        <taxon>Metazoa</taxon>
        <taxon>Spiralia</taxon>
        <taxon>Lophotrochozoa</taxon>
        <taxon>Mollusca</taxon>
        <taxon>Gastropoda</taxon>
        <taxon>Heterobranchia</taxon>
        <taxon>Euthyneura</taxon>
        <taxon>Panpulmonata</taxon>
        <taxon>Sacoglossa</taxon>
        <taxon>Placobranchoidea</taxon>
        <taxon>Plakobranchidae</taxon>
        <taxon>Elysia</taxon>
    </lineage>
</organism>
<keyword evidence="5" id="KW-0472">Membrane</keyword>
<dbReference type="GO" id="GO:0005886">
    <property type="term" value="C:plasma membrane"/>
    <property type="evidence" value="ECO:0007669"/>
    <property type="project" value="TreeGrafter"/>
</dbReference>
<proteinExistence type="predicted"/>
<dbReference type="PANTHER" id="PTHR11920:SF335">
    <property type="entry name" value="GUANYLATE CYCLASE"/>
    <property type="match status" value="1"/>
</dbReference>
<keyword evidence="9" id="KW-1185">Reference proteome</keyword>
<dbReference type="GO" id="GO:0004016">
    <property type="term" value="F:adenylate cyclase activity"/>
    <property type="evidence" value="ECO:0007669"/>
    <property type="project" value="TreeGrafter"/>
</dbReference>
<dbReference type="InterPro" id="IPR050401">
    <property type="entry name" value="Cyclic_nucleotide_synthase"/>
</dbReference>
<accession>A0AAV4EXP8</accession>
<dbReference type="GO" id="GO:0001653">
    <property type="term" value="F:peptide receptor activity"/>
    <property type="evidence" value="ECO:0007669"/>
    <property type="project" value="TreeGrafter"/>
</dbReference>
<dbReference type="GO" id="GO:0003676">
    <property type="term" value="F:nucleic acid binding"/>
    <property type="evidence" value="ECO:0007669"/>
    <property type="project" value="InterPro"/>
</dbReference>
<evidence type="ECO:0000313" key="9">
    <source>
        <dbReference type="Proteomes" id="UP000762676"/>
    </source>
</evidence>
<dbReference type="SUPFAM" id="SSF55073">
    <property type="entry name" value="Nucleotide cyclase"/>
    <property type="match status" value="1"/>
</dbReference>
<gene>
    <name evidence="8" type="ORF">ElyMa_005518300</name>
</gene>
<dbReference type="SMART" id="SM00044">
    <property type="entry name" value="CYCc"/>
    <property type="match status" value="1"/>
</dbReference>
<keyword evidence="3" id="KW-0547">Nucleotide-binding</keyword>
<dbReference type="Gene3D" id="3.30.70.1230">
    <property type="entry name" value="Nucleotide cyclase"/>
    <property type="match status" value="1"/>
</dbReference>
<dbReference type="Proteomes" id="UP000762676">
    <property type="component" value="Unassembled WGS sequence"/>
</dbReference>
<evidence type="ECO:0000256" key="1">
    <source>
        <dbReference type="ARBA" id="ARBA00004370"/>
    </source>
</evidence>
<dbReference type="PROSITE" id="PS50125">
    <property type="entry name" value="GUANYLATE_CYCLASE_2"/>
    <property type="match status" value="1"/>
</dbReference>
<dbReference type="GO" id="GO:0035556">
    <property type="term" value="P:intracellular signal transduction"/>
    <property type="evidence" value="ECO:0007669"/>
    <property type="project" value="InterPro"/>
</dbReference>
<comment type="caution">
    <text evidence="8">The sequence shown here is derived from an EMBL/GenBank/DDBJ whole genome shotgun (WGS) entry which is preliminary data.</text>
</comment>
<evidence type="ECO:0000256" key="2">
    <source>
        <dbReference type="ARBA" id="ARBA00022692"/>
    </source>
</evidence>
<evidence type="ECO:0000313" key="8">
    <source>
        <dbReference type="EMBL" id="GFR64926.1"/>
    </source>
</evidence>
<evidence type="ECO:0000256" key="3">
    <source>
        <dbReference type="ARBA" id="ARBA00022741"/>
    </source>
</evidence>
<dbReference type="PANTHER" id="PTHR11920">
    <property type="entry name" value="GUANYLYL CYCLASE"/>
    <property type="match status" value="1"/>
</dbReference>